<dbReference type="RefSeq" id="WP_100344625.1">
    <property type="nucleotide sequence ID" value="NZ_PGFB01000003.1"/>
</dbReference>
<keyword evidence="2 5" id="KW-0238">DNA-binding</keyword>
<reference evidence="5 6" key="1">
    <citation type="submission" date="2017-11" db="EMBL/GenBank/DDBJ databases">
        <title>Genomic Encyclopedia of Archaeal and Bacterial Type Strains, Phase II (KMG-II): From Individual Species to Whole Genera.</title>
        <authorList>
            <person name="Goeker M."/>
        </authorList>
    </citation>
    <scope>NUCLEOTIDE SEQUENCE [LARGE SCALE GENOMIC DNA]</scope>
    <source>
        <strain evidence="5 6">DSM 25625</strain>
    </source>
</reference>
<accession>A0A2M9BVN3</accession>
<evidence type="ECO:0000313" key="5">
    <source>
        <dbReference type="EMBL" id="PJJ62018.1"/>
    </source>
</evidence>
<dbReference type="InterPro" id="IPR036388">
    <property type="entry name" value="WH-like_DNA-bd_sf"/>
</dbReference>
<dbReference type="GO" id="GO:0003677">
    <property type="term" value="F:DNA binding"/>
    <property type="evidence" value="ECO:0007669"/>
    <property type="project" value="UniProtKB-KW"/>
</dbReference>
<evidence type="ECO:0000313" key="6">
    <source>
        <dbReference type="Proteomes" id="UP000230161"/>
    </source>
</evidence>
<dbReference type="InterPro" id="IPR051081">
    <property type="entry name" value="HTH_MetalResp_TranReg"/>
</dbReference>
<protein>
    <submittedName>
        <fullName evidence="5">DNA-binding transcriptional ArsR family regulator</fullName>
    </submittedName>
</protein>
<name>A0A2M9BVN3_9MICO</name>
<dbReference type="SUPFAM" id="SSF46785">
    <property type="entry name" value="Winged helix' DNA-binding domain"/>
    <property type="match status" value="1"/>
</dbReference>
<comment type="caution">
    <text evidence="5">The sequence shown here is derived from an EMBL/GenBank/DDBJ whole genome shotgun (WGS) entry which is preliminary data.</text>
</comment>
<evidence type="ECO:0000259" key="4">
    <source>
        <dbReference type="PROSITE" id="PS50987"/>
    </source>
</evidence>
<dbReference type="CDD" id="cd00090">
    <property type="entry name" value="HTH_ARSR"/>
    <property type="match status" value="1"/>
</dbReference>
<dbReference type="EMBL" id="PGFB01000003">
    <property type="protein sequence ID" value="PJJ62018.1"/>
    <property type="molecule type" value="Genomic_DNA"/>
</dbReference>
<dbReference type="PROSITE" id="PS50987">
    <property type="entry name" value="HTH_ARSR_2"/>
    <property type="match status" value="1"/>
</dbReference>
<dbReference type="OrthoDB" id="4471357at2"/>
<dbReference type="PRINTS" id="PR00778">
    <property type="entry name" value="HTHARSR"/>
</dbReference>
<evidence type="ECO:0000256" key="3">
    <source>
        <dbReference type="ARBA" id="ARBA00023163"/>
    </source>
</evidence>
<dbReference type="Gene3D" id="1.10.10.10">
    <property type="entry name" value="Winged helix-like DNA-binding domain superfamily/Winged helix DNA-binding domain"/>
    <property type="match status" value="1"/>
</dbReference>
<dbReference type="Pfam" id="PF01022">
    <property type="entry name" value="HTH_5"/>
    <property type="match status" value="1"/>
</dbReference>
<keyword evidence="3" id="KW-0804">Transcription</keyword>
<feature type="domain" description="HTH arsR-type" evidence="4">
    <location>
        <begin position="8"/>
        <end position="103"/>
    </location>
</feature>
<proteinExistence type="predicted"/>
<evidence type="ECO:0000256" key="1">
    <source>
        <dbReference type="ARBA" id="ARBA00023015"/>
    </source>
</evidence>
<dbReference type="InterPro" id="IPR001845">
    <property type="entry name" value="HTH_ArsR_DNA-bd_dom"/>
</dbReference>
<organism evidence="5 6">
    <name type="scientific">Compostimonas suwonensis</name>
    <dbReference type="NCBI Taxonomy" id="1048394"/>
    <lineage>
        <taxon>Bacteria</taxon>
        <taxon>Bacillati</taxon>
        <taxon>Actinomycetota</taxon>
        <taxon>Actinomycetes</taxon>
        <taxon>Micrococcales</taxon>
        <taxon>Microbacteriaceae</taxon>
        <taxon>Compostimonas</taxon>
    </lineage>
</organism>
<gene>
    <name evidence="5" type="ORF">CLV54_1810</name>
</gene>
<dbReference type="SMART" id="SM00418">
    <property type="entry name" value="HTH_ARSR"/>
    <property type="match status" value="1"/>
</dbReference>
<sequence length="120" mass="13222">MSGKEYPVPAADDIRLTDILRALSDPGRVKMLEVLSDGEYHPCSVDAFGLNVSKSTLSHHFKTMREAGLTTVRIQGRNFDVRLRKAELDERFPGLIDALTSTNAVADLHRPKDAADTNDA</sequence>
<dbReference type="AlphaFoldDB" id="A0A2M9BVN3"/>
<dbReference type="PANTHER" id="PTHR33154">
    <property type="entry name" value="TRANSCRIPTIONAL REGULATOR, ARSR FAMILY"/>
    <property type="match status" value="1"/>
</dbReference>
<dbReference type="InterPro" id="IPR011991">
    <property type="entry name" value="ArsR-like_HTH"/>
</dbReference>
<evidence type="ECO:0000256" key="2">
    <source>
        <dbReference type="ARBA" id="ARBA00023125"/>
    </source>
</evidence>
<dbReference type="PANTHER" id="PTHR33154:SF12">
    <property type="entry name" value="TRANSCRIPTIONAL REGULATORY PROTEIN"/>
    <property type="match status" value="1"/>
</dbReference>
<dbReference type="InterPro" id="IPR036390">
    <property type="entry name" value="WH_DNA-bd_sf"/>
</dbReference>
<keyword evidence="6" id="KW-1185">Reference proteome</keyword>
<keyword evidence="1" id="KW-0805">Transcription regulation</keyword>
<dbReference type="Proteomes" id="UP000230161">
    <property type="component" value="Unassembled WGS sequence"/>
</dbReference>
<dbReference type="GO" id="GO:0003700">
    <property type="term" value="F:DNA-binding transcription factor activity"/>
    <property type="evidence" value="ECO:0007669"/>
    <property type="project" value="InterPro"/>
</dbReference>